<gene>
    <name evidence="7" type="ORF">OO017_13285</name>
</gene>
<dbReference type="PROSITE" id="PS51007">
    <property type="entry name" value="CYTC"/>
    <property type="match status" value="1"/>
</dbReference>
<evidence type="ECO:0000313" key="8">
    <source>
        <dbReference type="Proteomes" id="UP001207228"/>
    </source>
</evidence>
<evidence type="ECO:0000256" key="4">
    <source>
        <dbReference type="PROSITE-ProRule" id="PRU00433"/>
    </source>
</evidence>
<dbReference type="InterPro" id="IPR009056">
    <property type="entry name" value="Cyt_c-like_dom"/>
</dbReference>
<dbReference type="Gene3D" id="1.10.760.10">
    <property type="entry name" value="Cytochrome c-like domain"/>
    <property type="match status" value="1"/>
</dbReference>
<keyword evidence="1 4" id="KW-0349">Heme</keyword>
<accession>A0ABT3RH91</accession>
<dbReference type="PANTHER" id="PTHR35008:SF4">
    <property type="entry name" value="BLL4482 PROTEIN"/>
    <property type="match status" value="1"/>
</dbReference>
<sequence>MKKHSIYSCFLLSTVWVFSQCSEASTENDMQKAGFDSAGQQGPEQLKNGGYASQIEFGEHLVLSIGCHDCHTPKMVTEKGLEPDFSRALSGHPSKMPPPDVDRAELEKKGLTASDHFTAWVGPWGISYAANLTSDKTGIGTWQEQNFITSIREGKHKGIATGRDVLPPMPWPMYRNLTDEELKAIFAYLKSTKPIQNTVPPPEPPVSAGVQK</sequence>
<evidence type="ECO:0000256" key="1">
    <source>
        <dbReference type="ARBA" id="ARBA00022617"/>
    </source>
</evidence>
<dbReference type="Pfam" id="PF00034">
    <property type="entry name" value="Cytochrom_C"/>
    <property type="match status" value="1"/>
</dbReference>
<evidence type="ECO:0000259" key="6">
    <source>
        <dbReference type="PROSITE" id="PS51007"/>
    </source>
</evidence>
<dbReference type="RefSeq" id="WP_266052988.1">
    <property type="nucleotide sequence ID" value="NZ_JAPFQO010000008.1"/>
</dbReference>
<keyword evidence="8" id="KW-1185">Reference proteome</keyword>
<protein>
    <submittedName>
        <fullName evidence="7">C-type cytochrome</fullName>
    </submittedName>
</protein>
<dbReference type="Proteomes" id="UP001207228">
    <property type="component" value="Unassembled WGS sequence"/>
</dbReference>
<dbReference type="EMBL" id="JAPFQO010000008">
    <property type="protein sequence ID" value="MCX2740925.1"/>
    <property type="molecule type" value="Genomic_DNA"/>
</dbReference>
<dbReference type="InterPro" id="IPR051459">
    <property type="entry name" value="Cytochrome_c-type_DH"/>
</dbReference>
<dbReference type="InterPro" id="IPR036909">
    <property type="entry name" value="Cyt_c-like_dom_sf"/>
</dbReference>
<evidence type="ECO:0000313" key="7">
    <source>
        <dbReference type="EMBL" id="MCX2740925.1"/>
    </source>
</evidence>
<keyword evidence="2 4" id="KW-0479">Metal-binding</keyword>
<comment type="caution">
    <text evidence="7">The sequence shown here is derived from an EMBL/GenBank/DDBJ whole genome shotgun (WGS) entry which is preliminary data.</text>
</comment>
<evidence type="ECO:0000256" key="5">
    <source>
        <dbReference type="SAM" id="MobiDB-lite"/>
    </source>
</evidence>
<reference evidence="7 8" key="1">
    <citation type="submission" date="2022-11" db="EMBL/GenBank/DDBJ databases">
        <title>The characterization of three novel Bacteroidetes species and genomic analysis of their roles in tidal elemental geochemical cycles.</title>
        <authorList>
            <person name="Ma K.-J."/>
        </authorList>
    </citation>
    <scope>NUCLEOTIDE SEQUENCE [LARGE SCALE GENOMIC DNA]</scope>
    <source>
        <strain evidence="7 8">M82</strain>
    </source>
</reference>
<name>A0ABT3RH91_9BACT</name>
<evidence type="ECO:0000256" key="3">
    <source>
        <dbReference type="ARBA" id="ARBA00023004"/>
    </source>
</evidence>
<keyword evidence="3 4" id="KW-0408">Iron</keyword>
<evidence type="ECO:0000256" key="2">
    <source>
        <dbReference type="ARBA" id="ARBA00022723"/>
    </source>
</evidence>
<feature type="domain" description="Cytochrome c" evidence="6">
    <location>
        <begin position="53"/>
        <end position="193"/>
    </location>
</feature>
<organism evidence="7 8">
    <name type="scientific">Pontibacter anaerobius</name>
    <dbReference type="NCBI Taxonomy" id="2993940"/>
    <lineage>
        <taxon>Bacteria</taxon>
        <taxon>Pseudomonadati</taxon>
        <taxon>Bacteroidota</taxon>
        <taxon>Cytophagia</taxon>
        <taxon>Cytophagales</taxon>
        <taxon>Hymenobacteraceae</taxon>
        <taxon>Pontibacter</taxon>
    </lineage>
</organism>
<dbReference type="SUPFAM" id="SSF46626">
    <property type="entry name" value="Cytochrome c"/>
    <property type="match status" value="1"/>
</dbReference>
<dbReference type="PANTHER" id="PTHR35008">
    <property type="entry name" value="BLL4482 PROTEIN-RELATED"/>
    <property type="match status" value="1"/>
</dbReference>
<feature type="region of interest" description="Disordered" evidence="5">
    <location>
        <begin position="193"/>
        <end position="212"/>
    </location>
</feature>
<proteinExistence type="predicted"/>